<comment type="subunit">
    <text evidence="3 12">Monomer.</text>
</comment>
<evidence type="ECO:0000256" key="11">
    <source>
        <dbReference type="ARBA" id="ARBA00023146"/>
    </source>
</evidence>
<keyword evidence="10 12" id="KW-0648">Protein biosynthesis</keyword>
<gene>
    <name evidence="12" type="primary">cysS</name>
    <name evidence="14" type="ORF">SAMN05443431_1084</name>
</gene>
<dbReference type="PANTHER" id="PTHR10890:SF3">
    <property type="entry name" value="CYSTEINE--TRNA LIGASE, CYTOPLASMIC"/>
    <property type="match status" value="1"/>
</dbReference>
<dbReference type="Gene3D" id="1.20.120.1910">
    <property type="entry name" value="Cysteine-tRNA ligase, C-terminal anti-codon recognition domain"/>
    <property type="match status" value="1"/>
</dbReference>
<dbReference type="EC" id="6.1.1.16" evidence="12"/>
<dbReference type="SMART" id="SM00840">
    <property type="entry name" value="DALR_2"/>
    <property type="match status" value="1"/>
</dbReference>
<keyword evidence="15" id="KW-1185">Reference proteome</keyword>
<evidence type="ECO:0000256" key="2">
    <source>
        <dbReference type="ARBA" id="ARBA00005594"/>
    </source>
</evidence>
<dbReference type="PANTHER" id="PTHR10890">
    <property type="entry name" value="CYSTEINYL-TRNA SYNTHETASE"/>
    <property type="match status" value="1"/>
</dbReference>
<evidence type="ECO:0000256" key="12">
    <source>
        <dbReference type="HAMAP-Rule" id="MF_00041"/>
    </source>
</evidence>
<dbReference type="InterPro" id="IPR015273">
    <property type="entry name" value="Cys-tRNA-synt_Ia_DALR"/>
</dbReference>
<evidence type="ECO:0000256" key="7">
    <source>
        <dbReference type="ARBA" id="ARBA00022741"/>
    </source>
</evidence>
<comment type="subcellular location">
    <subcellularLocation>
        <location evidence="1 12">Cytoplasm</location>
    </subcellularLocation>
</comment>
<keyword evidence="7 12" id="KW-0547">Nucleotide-binding</keyword>
<dbReference type="Pfam" id="PF09190">
    <property type="entry name" value="DALR_2"/>
    <property type="match status" value="1"/>
</dbReference>
<keyword evidence="9 12" id="KW-0067">ATP-binding</keyword>
<dbReference type="Proteomes" id="UP000199559">
    <property type="component" value="Unassembled WGS sequence"/>
</dbReference>
<feature type="short sequence motif" description="'HIGH' region" evidence="12">
    <location>
        <begin position="37"/>
        <end position="47"/>
    </location>
</feature>
<sequence>MELYKHQNIKIYNSLSGEKDNFKSINEGYIGMYVCGPTVYSNVHLGNVRTFMSFDVIFRYLKHLGYKVRYVRNITDAGHLENDADAGEDKITKKARLEEIEPMEVVQRYTVDFHNILNTFNFLPPSIEPTATGHIIEQIELIKTIIDNGFGYEVNGSVYFDVHKYNETNNYGILSKRKLEDLIHNTRALDGQSDKKNPQDFALWKKAEPTHIMRWPSPWSDGFPGWHLECTAMSTKYLGDHFDIHGGGMDLKFPHHECEIAQNQAALGKSPVNYWMHANMLELNGQRMSKSTGNTVNPDELLSGNNAFFSKAYTPSVIRFFVAQSSYRSILDLTDDGLLASEKGYNRLMEGVSQLDHLKTSKTSTLNIDAWKQKCYDAMNDDFNTPIAIANLFEGVKYINQIKEGTETISAQDLETFKATINAFVFDILGLKNDKAAAGTGTDKLAGAVQLLIKLRQEARINKDFALSDQIRDELAEAGIQLNDGREGTTFSTN</sequence>
<dbReference type="Gene3D" id="3.40.50.620">
    <property type="entry name" value="HUPs"/>
    <property type="match status" value="1"/>
</dbReference>
<dbReference type="InterPro" id="IPR009080">
    <property type="entry name" value="tRNAsynth_Ia_anticodon-bd"/>
</dbReference>
<dbReference type="RefSeq" id="WP_090841175.1">
    <property type="nucleotide sequence ID" value="NZ_CANLBQ010000001.1"/>
</dbReference>
<name>A0A1I3RMP0_9FLAO</name>
<keyword evidence="11 12" id="KW-0030">Aminoacyl-tRNA synthetase</keyword>
<keyword evidence="8 12" id="KW-0862">Zinc</keyword>
<keyword evidence="6 12" id="KW-0479">Metal-binding</keyword>
<dbReference type="InterPro" id="IPR014729">
    <property type="entry name" value="Rossmann-like_a/b/a_fold"/>
</dbReference>
<reference evidence="15" key="1">
    <citation type="submission" date="2016-10" db="EMBL/GenBank/DDBJ databases">
        <authorList>
            <person name="Varghese N."/>
            <person name="Submissions S."/>
        </authorList>
    </citation>
    <scope>NUCLEOTIDE SEQUENCE [LARGE SCALE GENOMIC DNA]</scope>
    <source>
        <strain evidence="15">DSM 28881</strain>
    </source>
</reference>
<comment type="catalytic activity">
    <reaction evidence="12">
        <text>tRNA(Cys) + L-cysteine + ATP = L-cysteinyl-tRNA(Cys) + AMP + diphosphate</text>
        <dbReference type="Rhea" id="RHEA:17773"/>
        <dbReference type="Rhea" id="RHEA-COMP:9661"/>
        <dbReference type="Rhea" id="RHEA-COMP:9679"/>
        <dbReference type="ChEBI" id="CHEBI:30616"/>
        <dbReference type="ChEBI" id="CHEBI:33019"/>
        <dbReference type="ChEBI" id="CHEBI:35235"/>
        <dbReference type="ChEBI" id="CHEBI:78442"/>
        <dbReference type="ChEBI" id="CHEBI:78517"/>
        <dbReference type="ChEBI" id="CHEBI:456215"/>
        <dbReference type="EC" id="6.1.1.16"/>
    </reaction>
</comment>
<dbReference type="SUPFAM" id="SSF52374">
    <property type="entry name" value="Nucleotidylyl transferase"/>
    <property type="match status" value="1"/>
</dbReference>
<dbReference type="AlphaFoldDB" id="A0A1I3RMP0"/>
<evidence type="ECO:0000256" key="5">
    <source>
        <dbReference type="ARBA" id="ARBA00022598"/>
    </source>
</evidence>
<dbReference type="GO" id="GO:0005829">
    <property type="term" value="C:cytosol"/>
    <property type="evidence" value="ECO:0007669"/>
    <property type="project" value="TreeGrafter"/>
</dbReference>
<dbReference type="CDD" id="cd00672">
    <property type="entry name" value="CysRS_core"/>
    <property type="match status" value="1"/>
</dbReference>
<dbReference type="InterPro" id="IPR032678">
    <property type="entry name" value="tRNA-synt_1_cat_dom"/>
</dbReference>
<dbReference type="STRING" id="1144750.SAMN05443431_1084"/>
<feature type="binding site" evidence="12">
    <location>
        <position position="290"/>
    </location>
    <ligand>
        <name>ATP</name>
        <dbReference type="ChEBI" id="CHEBI:30616"/>
    </ligand>
</feature>
<dbReference type="GO" id="GO:0006423">
    <property type="term" value="P:cysteinyl-tRNA aminoacylation"/>
    <property type="evidence" value="ECO:0007669"/>
    <property type="project" value="UniProtKB-UniRule"/>
</dbReference>
<evidence type="ECO:0000256" key="3">
    <source>
        <dbReference type="ARBA" id="ARBA00011245"/>
    </source>
</evidence>
<evidence type="ECO:0000313" key="15">
    <source>
        <dbReference type="Proteomes" id="UP000199559"/>
    </source>
</evidence>
<dbReference type="NCBIfam" id="TIGR00435">
    <property type="entry name" value="cysS"/>
    <property type="match status" value="1"/>
</dbReference>
<evidence type="ECO:0000259" key="13">
    <source>
        <dbReference type="SMART" id="SM00840"/>
    </source>
</evidence>
<dbReference type="HAMAP" id="MF_00041">
    <property type="entry name" value="Cys_tRNA_synth"/>
    <property type="match status" value="1"/>
</dbReference>
<evidence type="ECO:0000256" key="6">
    <source>
        <dbReference type="ARBA" id="ARBA00022723"/>
    </source>
</evidence>
<proteinExistence type="inferred from homology"/>
<keyword evidence="4 12" id="KW-0963">Cytoplasm</keyword>
<organism evidence="14 15">
    <name type="scientific">Olleya namhaensis</name>
    <dbReference type="NCBI Taxonomy" id="1144750"/>
    <lineage>
        <taxon>Bacteria</taxon>
        <taxon>Pseudomonadati</taxon>
        <taxon>Bacteroidota</taxon>
        <taxon>Flavobacteriia</taxon>
        <taxon>Flavobacteriales</taxon>
        <taxon>Flavobacteriaceae</taxon>
    </lineage>
</organism>
<evidence type="ECO:0000256" key="4">
    <source>
        <dbReference type="ARBA" id="ARBA00022490"/>
    </source>
</evidence>
<feature type="binding site" evidence="12">
    <location>
        <position position="255"/>
    </location>
    <ligand>
        <name>Zn(2+)</name>
        <dbReference type="ChEBI" id="CHEBI:29105"/>
    </ligand>
</feature>
<feature type="binding site" evidence="12">
    <location>
        <position position="230"/>
    </location>
    <ligand>
        <name>Zn(2+)</name>
        <dbReference type="ChEBI" id="CHEBI:29105"/>
    </ligand>
</feature>
<accession>A0A1I3RMP0</accession>
<comment type="similarity">
    <text evidence="2 12">Belongs to the class-I aminoacyl-tRNA synthetase family.</text>
</comment>
<feature type="binding site" evidence="12">
    <location>
        <position position="259"/>
    </location>
    <ligand>
        <name>Zn(2+)</name>
        <dbReference type="ChEBI" id="CHEBI:29105"/>
    </ligand>
</feature>
<dbReference type="GO" id="GO:0004817">
    <property type="term" value="F:cysteine-tRNA ligase activity"/>
    <property type="evidence" value="ECO:0007669"/>
    <property type="project" value="UniProtKB-UniRule"/>
</dbReference>
<dbReference type="InterPro" id="IPR015803">
    <property type="entry name" value="Cys-tRNA-ligase"/>
</dbReference>
<evidence type="ECO:0000256" key="1">
    <source>
        <dbReference type="ARBA" id="ARBA00004496"/>
    </source>
</evidence>
<dbReference type="InterPro" id="IPR024909">
    <property type="entry name" value="Cys-tRNA/MSH_ligase"/>
</dbReference>
<protein>
    <recommendedName>
        <fullName evidence="12">Cysteine--tRNA ligase</fullName>
        <ecNumber evidence="12">6.1.1.16</ecNumber>
    </recommendedName>
    <alternativeName>
        <fullName evidence="12">Cysteinyl-tRNA synthetase</fullName>
        <shortName evidence="12">CysRS</shortName>
    </alternativeName>
</protein>
<dbReference type="Pfam" id="PF01406">
    <property type="entry name" value="tRNA-synt_1e"/>
    <property type="match status" value="1"/>
</dbReference>
<evidence type="ECO:0000256" key="9">
    <source>
        <dbReference type="ARBA" id="ARBA00022840"/>
    </source>
</evidence>
<feature type="short sequence motif" description="'KMSKS' region" evidence="12">
    <location>
        <begin position="287"/>
        <end position="291"/>
    </location>
</feature>
<evidence type="ECO:0000313" key="14">
    <source>
        <dbReference type="EMBL" id="SFJ46456.1"/>
    </source>
</evidence>
<feature type="binding site" evidence="12">
    <location>
        <position position="35"/>
    </location>
    <ligand>
        <name>Zn(2+)</name>
        <dbReference type="ChEBI" id="CHEBI:29105"/>
    </ligand>
</feature>
<dbReference type="PRINTS" id="PR00983">
    <property type="entry name" value="TRNASYNTHCYS"/>
</dbReference>
<comment type="cofactor">
    <cofactor evidence="12">
        <name>Zn(2+)</name>
        <dbReference type="ChEBI" id="CHEBI:29105"/>
    </cofactor>
    <text evidence="12">Binds 1 zinc ion per subunit.</text>
</comment>
<keyword evidence="5 12" id="KW-0436">Ligase</keyword>
<dbReference type="EMBL" id="FORM01000008">
    <property type="protein sequence ID" value="SFJ46456.1"/>
    <property type="molecule type" value="Genomic_DNA"/>
</dbReference>
<dbReference type="SUPFAM" id="SSF47323">
    <property type="entry name" value="Anticodon-binding domain of a subclass of class I aminoacyl-tRNA synthetases"/>
    <property type="match status" value="1"/>
</dbReference>
<dbReference type="GO" id="GO:0005524">
    <property type="term" value="F:ATP binding"/>
    <property type="evidence" value="ECO:0007669"/>
    <property type="project" value="UniProtKB-UniRule"/>
</dbReference>
<evidence type="ECO:0000256" key="8">
    <source>
        <dbReference type="ARBA" id="ARBA00022833"/>
    </source>
</evidence>
<feature type="domain" description="Cysteinyl-tRNA synthetase class Ia DALR" evidence="13">
    <location>
        <begin position="374"/>
        <end position="440"/>
    </location>
</feature>
<evidence type="ECO:0000256" key="10">
    <source>
        <dbReference type="ARBA" id="ARBA00022917"/>
    </source>
</evidence>
<dbReference type="GO" id="GO:0008270">
    <property type="term" value="F:zinc ion binding"/>
    <property type="evidence" value="ECO:0007669"/>
    <property type="project" value="UniProtKB-UniRule"/>
</dbReference>